<feature type="region of interest" description="Disordered" evidence="5">
    <location>
        <begin position="274"/>
        <end position="317"/>
    </location>
</feature>
<keyword evidence="3 4" id="KW-0418">Kinase</keyword>
<dbReference type="VEuPathDB" id="VectorBase:BGLB027659"/>
<dbReference type="GO" id="GO:0032958">
    <property type="term" value="P:inositol phosphate biosynthetic process"/>
    <property type="evidence" value="ECO:0007669"/>
    <property type="project" value="InterPro"/>
</dbReference>
<dbReference type="OrthoDB" id="338650at2759"/>
<gene>
    <name evidence="6" type="primary">106060110</name>
</gene>
<evidence type="ECO:0000256" key="4">
    <source>
        <dbReference type="RuleBase" id="RU363090"/>
    </source>
</evidence>
<dbReference type="STRING" id="6526.A0A2C9L6S0"/>
<dbReference type="PANTHER" id="PTHR12400">
    <property type="entry name" value="INOSITOL POLYPHOSPHATE KINASE"/>
    <property type="match status" value="1"/>
</dbReference>
<comment type="similarity">
    <text evidence="1 4">Belongs to the inositol phosphokinase (IPK) family.</text>
</comment>
<evidence type="ECO:0000256" key="3">
    <source>
        <dbReference type="ARBA" id="ARBA00022777"/>
    </source>
</evidence>
<dbReference type="SUPFAM" id="SSF56104">
    <property type="entry name" value="SAICAR synthase-like"/>
    <property type="match status" value="2"/>
</dbReference>
<reference evidence="6" key="1">
    <citation type="submission" date="2020-05" db="UniProtKB">
        <authorList>
            <consortium name="EnsemblMetazoa"/>
        </authorList>
    </citation>
    <scope>IDENTIFICATION</scope>
    <source>
        <strain evidence="6">BB02</strain>
    </source>
</reference>
<name>A0A2C9L6S0_BIOGL</name>
<dbReference type="Gene3D" id="3.30.470.160">
    <property type="entry name" value="Inositol polyphosphate kinase"/>
    <property type="match status" value="2"/>
</dbReference>
<dbReference type="EnsemblMetazoa" id="BGLB027659-RA">
    <property type="protein sequence ID" value="BGLB027659-PA"/>
    <property type="gene ID" value="BGLB027659"/>
</dbReference>
<dbReference type="Proteomes" id="UP000076420">
    <property type="component" value="Unassembled WGS sequence"/>
</dbReference>
<sequence>MLDYLLISPQRHAQTARSLWPSRAAPEEATPMLAEWRRPLLDPKREANLVVESYHLYLQLLLCDSVGCQQSHAEGAEEDSVGCQQSHAEGAEEDSMGCQQSHAEGAEEDSVESLRYSRRSTKIKRSKRKKLSKTKSGGSEVDHAPEENGGDVVPHEDTPPEPSKKAKEKNAKRKKTKNGERNQIFSSSQQSIKNVLTLSVDTPEAAEIEAKQGKFGSKHVFPIWESHYNETCKCDNAAEANGTGPEDDSRKPRMSSDQLCKRCSQLLLHNKRGVSNNNISGGASDPPARNVAVETPGTAGGGQPAPADPSSLTSDPFQSMTQQTQIAAIANLLVLAALDLSVPASNLLVKNRKNAWIQLAGHPGSFAPAGPKTIWKKRLVKENYETLAYQALCEYQQSKNIMPTFHREVEFNGEYFIEIEDLLHHFNDPSIMDIKMGTRTFLEVEVKNPVLRKDLYEKMVKVDPNAPTAEERAQEAITKLRYMQVKTFLEVEVKNPVLRKDLYEKMVKVDPNAPTAEERAQEAITKLRYMQMSGEPPNTNLKKVRTKEEVSYFIETFVKGHEVVIPSLHQRLCDIRDKFESIPFFQSHEIIGSSLLIMFDSSNHAGVWMIDFAKTIPVENTLTHREPWEQGNHEDGYLTGLDNLVEIFGELSQKQQQQGEAS</sequence>
<dbReference type="VEuPathDB" id="VectorBase:BGLAX_044428"/>
<evidence type="ECO:0000256" key="2">
    <source>
        <dbReference type="ARBA" id="ARBA00022679"/>
    </source>
</evidence>
<dbReference type="GO" id="GO:0005634">
    <property type="term" value="C:nucleus"/>
    <property type="evidence" value="ECO:0007669"/>
    <property type="project" value="TreeGrafter"/>
</dbReference>
<protein>
    <recommendedName>
        <fullName evidence="4">Kinase</fullName>
        <ecNumber evidence="4">2.7.-.-</ecNumber>
    </recommendedName>
</protein>
<evidence type="ECO:0000256" key="5">
    <source>
        <dbReference type="SAM" id="MobiDB-lite"/>
    </source>
</evidence>
<organism evidence="6 7">
    <name type="scientific">Biomphalaria glabrata</name>
    <name type="common">Bloodfluke planorb</name>
    <name type="synonym">Freshwater snail</name>
    <dbReference type="NCBI Taxonomy" id="6526"/>
    <lineage>
        <taxon>Eukaryota</taxon>
        <taxon>Metazoa</taxon>
        <taxon>Spiralia</taxon>
        <taxon>Lophotrochozoa</taxon>
        <taxon>Mollusca</taxon>
        <taxon>Gastropoda</taxon>
        <taxon>Heterobranchia</taxon>
        <taxon>Euthyneura</taxon>
        <taxon>Panpulmonata</taxon>
        <taxon>Hygrophila</taxon>
        <taxon>Lymnaeoidea</taxon>
        <taxon>Planorbidae</taxon>
        <taxon>Biomphalaria</taxon>
    </lineage>
</organism>
<accession>A0A2C9L6S0</accession>
<proteinExistence type="inferred from homology"/>
<feature type="compositionally biased region" description="Basic residues" evidence="5">
    <location>
        <begin position="116"/>
        <end position="133"/>
    </location>
</feature>
<feature type="compositionally biased region" description="Basic and acidic residues" evidence="5">
    <location>
        <begin position="153"/>
        <end position="169"/>
    </location>
</feature>
<dbReference type="PANTHER" id="PTHR12400:SF26">
    <property type="entry name" value="KINASE"/>
    <property type="match status" value="1"/>
</dbReference>
<keyword evidence="2 4" id="KW-0808">Transferase</keyword>
<evidence type="ECO:0000313" key="7">
    <source>
        <dbReference type="Proteomes" id="UP000076420"/>
    </source>
</evidence>
<dbReference type="EC" id="2.7.-.-" evidence="4"/>
<dbReference type="AlphaFoldDB" id="A0A2C9L6S0"/>
<dbReference type="Pfam" id="PF03770">
    <property type="entry name" value="IPK"/>
    <property type="match status" value="1"/>
</dbReference>
<feature type="region of interest" description="Disordered" evidence="5">
    <location>
        <begin position="76"/>
        <end position="188"/>
    </location>
</feature>
<dbReference type="InterPro" id="IPR005522">
    <property type="entry name" value="IPK"/>
</dbReference>
<dbReference type="InterPro" id="IPR038286">
    <property type="entry name" value="IPK_sf"/>
</dbReference>
<evidence type="ECO:0000313" key="6">
    <source>
        <dbReference type="EnsemblMetazoa" id="BGLB027659-PA"/>
    </source>
</evidence>
<dbReference type="GO" id="GO:0005737">
    <property type="term" value="C:cytoplasm"/>
    <property type="evidence" value="ECO:0007669"/>
    <property type="project" value="TreeGrafter"/>
</dbReference>
<dbReference type="KEGG" id="bgt:106060110"/>
<evidence type="ECO:0000256" key="1">
    <source>
        <dbReference type="ARBA" id="ARBA00007374"/>
    </source>
</evidence>
<dbReference type="GO" id="GO:0046854">
    <property type="term" value="P:phosphatidylinositol phosphate biosynthetic process"/>
    <property type="evidence" value="ECO:0007669"/>
    <property type="project" value="TreeGrafter"/>
</dbReference>
<dbReference type="GO" id="GO:0000828">
    <property type="term" value="F:inositol hexakisphosphate kinase activity"/>
    <property type="evidence" value="ECO:0007669"/>
    <property type="project" value="TreeGrafter"/>
</dbReference>